<reference evidence="1 2" key="1">
    <citation type="submission" date="2015-11" db="EMBL/GenBank/DDBJ databases">
        <title>Genomic analysis of 38 Legionella species identifies large and diverse effector repertoires.</title>
        <authorList>
            <person name="Burstein D."/>
            <person name="Amaro F."/>
            <person name="Zusman T."/>
            <person name="Lifshitz Z."/>
            <person name="Cohen O."/>
            <person name="Gilbert J.A."/>
            <person name="Pupko T."/>
            <person name="Shuman H.A."/>
            <person name="Segal G."/>
        </authorList>
    </citation>
    <scope>NUCLEOTIDE SEQUENCE [LARGE SCALE GENOMIC DNA]</scope>
    <source>
        <strain evidence="1 2">ATCC 49506</strain>
    </source>
</reference>
<dbReference type="Gene3D" id="1.10.260.40">
    <property type="entry name" value="lambda repressor-like DNA-binding domains"/>
    <property type="match status" value="1"/>
</dbReference>
<dbReference type="InterPro" id="IPR010982">
    <property type="entry name" value="Lambda_DNA-bd_dom_sf"/>
</dbReference>
<dbReference type="GO" id="GO:0003677">
    <property type="term" value="F:DNA binding"/>
    <property type="evidence" value="ECO:0007669"/>
    <property type="project" value="InterPro"/>
</dbReference>
<dbReference type="Proteomes" id="UP000054725">
    <property type="component" value="Unassembled WGS sequence"/>
</dbReference>
<sequence length="82" mass="9545">MPNKQFADRLNKELDSIGVPLRSDERIEVFSKLVKIPKFKAEAFINGISLPDQSLLTRMAEEFEVNPEWLVGRSEDRQKKNR</sequence>
<gene>
    <name evidence="1" type="ORF">Lnau_2149</name>
</gene>
<accession>A0A0W0WMY3</accession>
<keyword evidence="2" id="KW-1185">Reference proteome</keyword>
<comment type="caution">
    <text evidence="1">The sequence shown here is derived from an EMBL/GenBank/DDBJ whole genome shotgun (WGS) entry which is preliminary data.</text>
</comment>
<protein>
    <submittedName>
        <fullName evidence="1">Uncharacterized protein</fullName>
    </submittedName>
</protein>
<dbReference type="AlphaFoldDB" id="A0A0W0WMY3"/>
<evidence type="ECO:0000313" key="2">
    <source>
        <dbReference type="Proteomes" id="UP000054725"/>
    </source>
</evidence>
<proteinExistence type="predicted"/>
<dbReference type="OrthoDB" id="5643962at2"/>
<evidence type="ECO:0000313" key="1">
    <source>
        <dbReference type="EMBL" id="KTD33672.1"/>
    </source>
</evidence>
<dbReference type="RefSeq" id="WP_058505162.1">
    <property type="nucleotide sequence ID" value="NZ_CAAAIF010000020.1"/>
</dbReference>
<organism evidence="1 2">
    <name type="scientific">Legionella nautarum</name>
    <dbReference type="NCBI Taxonomy" id="45070"/>
    <lineage>
        <taxon>Bacteria</taxon>
        <taxon>Pseudomonadati</taxon>
        <taxon>Pseudomonadota</taxon>
        <taxon>Gammaproteobacteria</taxon>
        <taxon>Legionellales</taxon>
        <taxon>Legionellaceae</taxon>
        <taxon>Legionella</taxon>
    </lineage>
</organism>
<name>A0A0W0WMY3_9GAMM</name>
<dbReference type="EMBL" id="LNYO01000022">
    <property type="protein sequence ID" value="KTD33672.1"/>
    <property type="molecule type" value="Genomic_DNA"/>
</dbReference>
<dbReference type="PATRIC" id="fig|45070.6.peg.2272"/>